<feature type="signal peptide" evidence="1">
    <location>
        <begin position="1"/>
        <end position="23"/>
    </location>
</feature>
<feature type="chain" id="PRO_5016892943" evidence="1">
    <location>
        <begin position="24"/>
        <end position="170"/>
    </location>
</feature>
<dbReference type="AlphaFoldDB" id="A0A366HU00"/>
<organism evidence="2 3">
    <name type="scientific">Roseimicrobium gellanilyticum</name>
    <dbReference type="NCBI Taxonomy" id="748857"/>
    <lineage>
        <taxon>Bacteria</taxon>
        <taxon>Pseudomonadati</taxon>
        <taxon>Verrucomicrobiota</taxon>
        <taxon>Verrucomicrobiia</taxon>
        <taxon>Verrucomicrobiales</taxon>
        <taxon>Verrucomicrobiaceae</taxon>
        <taxon>Roseimicrobium</taxon>
    </lineage>
</organism>
<keyword evidence="1" id="KW-0732">Signal</keyword>
<evidence type="ECO:0000256" key="1">
    <source>
        <dbReference type="SAM" id="SignalP"/>
    </source>
</evidence>
<accession>A0A366HU00</accession>
<evidence type="ECO:0000313" key="3">
    <source>
        <dbReference type="Proteomes" id="UP000253426"/>
    </source>
</evidence>
<dbReference type="OrthoDB" id="195657at2"/>
<evidence type="ECO:0000313" key="2">
    <source>
        <dbReference type="EMBL" id="RBP47761.1"/>
    </source>
</evidence>
<dbReference type="Proteomes" id="UP000253426">
    <property type="component" value="Unassembled WGS sequence"/>
</dbReference>
<dbReference type="RefSeq" id="WP_113956672.1">
    <property type="nucleotide sequence ID" value="NZ_QNRR01000001.1"/>
</dbReference>
<proteinExistence type="predicted"/>
<name>A0A366HU00_9BACT</name>
<sequence>MKPTLRSLLTIAALTVTATLTHAADTALPSSLLADKAPAEAVSVKKARESAKPGEAIVLRGKVGGRKIALVPKAAIAVLADEKSITSCNDMPGDSCAFPWDYCCETPEKIAASTATIQVRDEKGKVVKAPLRGLGDLKELSVVVISGTVDTASTKDNLIVNATSIFVEKP</sequence>
<dbReference type="EMBL" id="QNRR01000001">
    <property type="protein sequence ID" value="RBP47761.1"/>
    <property type="molecule type" value="Genomic_DNA"/>
</dbReference>
<protein>
    <submittedName>
        <fullName evidence="2">Uncharacterized protein</fullName>
    </submittedName>
</protein>
<reference evidence="2 3" key="1">
    <citation type="submission" date="2018-06" db="EMBL/GenBank/DDBJ databases">
        <title>Genomic Encyclopedia of Type Strains, Phase IV (KMG-IV): sequencing the most valuable type-strain genomes for metagenomic binning, comparative biology and taxonomic classification.</title>
        <authorList>
            <person name="Goeker M."/>
        </authorList>
    </citation>
    <scope>NUCLEOTIDE SEQUENCE [LARGE SCALE GENOMIC DNA]</scope>
    <source>
        <strain evidence="2 3">DSM 25532</strain>
    </source>
</reference>
<comment type="caution">
    <text evidence="2">The sequence shown here is derived from an EMBL/GenBank/DDBJ whole genome shotgun (WGS) entry which is preliminary data.</text>
</comment>
<keyword evidence="3" id="KW-1185">Reference proteome</keyword>
<gene>
    <name evidence="2" type="ORF">DES53_101560</name>
</gene>